<dbReference type="SUPFAM" id="SSF55347">
    <property type="entry name" value="Glyceraldehyde-3-phosphate dehydrogenase-like, C-terminal domain"/>
    <property type="match status" value="1"/>
</dbReference>
<dbReference type="InterPro" id="IPR050085">
    <property type="entry name" value="AGPR"/>
</dbReference>
<evidence type="ECO:0000313" key="8">
    <source>
        <dbReference type="EMBL" id="SDO00552.1"/>
    </source>
</evidence>
<dbReference type="CDD" id="cd17896">
    <property type="entry name" value="AGPR_2_N"/>
    <property type="match status" value="1"/>
</dbReference>
<dbReference type="GO" id="GO:0003942">
    <property type="term" value="F:N-acetyl-gamma-glutamyl-phosphate reductase activity"/>
    <property type="evidence" value="ECO:0007669"/>
    <property type="project" value="UniProtKB-UniRule"/>
</dbReference>
<comment type="catalytic activity">
    <reaction evidence="6">
        <text>N-acetyl-L-glutamate 5-semialdehyde + phosphate + NADP(+) = N-acetyl-L-glutamyl 5-phosphate + NADPH + H(+)</text>
        <dbReference type="Rhea" id="RHEA:21588"/>
        <dbReference type="ChEBI" id="CHEBI:15378"/>
        <dbReference type="ChEBI" id="CHEBI:29123"/>
        <dbReference type="ChEBI" id="CHEBI:43474"/>
        <dbReference type="ChEBI" id="CHEBI:57783"/>
        <dbReference type="ChEBI" id="CHEBI:57936"/>
        <dbReference type="ChEBI" id="CHEBI:58349"/>
        <dbReference type="EC" id="1.2.1.38"/>
    </reaction>
</comment>
<keyword evidence="3 6" id="KW-0028">Amino-acid biosynthesis</keyword>
<keyword evidence="9" id="KW-1185">Reference proteome</keyword>
<dbReference type="InterPro" id="IPR058924">
    <property type="entry name" value="AGPR_dimerisation_dom"/>
</dbReference>
<dbReference type="STRING" id="258515.SAMN05192585_1466"/>
<proteinExistence type="inferred from homology"/>
<dbReference type="EMBL" id="FNID01000046">
    <property type="protein sequence ID" value="SDO00552.1"/>
    <property type="molecule type" value="Genomic_DNA"/>
</dbReference>
<dbReference type="Pfam" id="PF22698">
    <property type="entry name" value="Semialdhyde_dhC_1"/>
    <property type="match status" value="1"/>
</dbReference>
<dbReference type="SMART" id="SM00859">
    <property type="entry name" value="Semialdhyde_dh"/>
    <property type="match status" value="1"/>
</dbReference>
<dbReference type="HAMAP" id="MF_01110">
    <property type="entry name" value="ArgC_type2"/>
    <property type="match status" value="1"/>
</dbReference>
<evidence type="ECO:0000256" key="6">
    <source>
        <dbReference type="HAMAP-Rule" id="MF_01110"/>
    </source>
</evidence>
<feature type="domain" description="Semialdehyde dehydrogenase NAD-binding" evidence="7">
    <location>
        <begin position="3"/>
        <end position="104"/>
    </location>
</feature>
<keyword evidence="1 6" id="KW-0963">Cytoplasm</keyword>
<reference evidence="8 9" key="1">
    <citation type="submission" date="2016-10" db="EMBL/GenBank/DDBJ databases">
        <authorList>
            <person name="de Groot N.N."/>
        </authorList>
    </citation>
    <scope>NUCLEOTIDE SEQUENCE [LARGE SCALE GENOMIC DNA]</scope>
    <source>
        <strain evidence="8 9">CGMCC 1.5012</strain>
    </source>
</reference>
<dbReference type="OrthoDB" id="9801289at2"/>
<evidence type="ECO:0000256" key="3">
    <source>
        <dbReference type="ARBA" id="ARBA00022605"/>
    </source>
</evidence>
<dbReference type="GO" id="GO:0051287">
    <property type="term" value="F:NAD binding"/>
    <property type="evidence" value="ECO:0007669"/>
    <property type="project" value="InterPro"/>
</dbReference>
<protein>
    <recommendedName>
        <fullName evidence="6">N-acetyl-gamma-glutamyl-phosphate reductase</fullName>
        <shortName evidence="6">AGPR</shortName>
        <ecNumber evidence="6">1.2.1.38</ecNumber>
    </recommendedName>
    <alternativeName>
        <fullName evidence="6">N-acetyl-glutamate semialdehyde dehydrogenase</fullName>
        <shortName evidence="6">NAGSA dehydrogenase</shortName>
    </alternativeName>
</protein>
<dbReference type="AlphaFoldDB" id="A0A1H0G115"/>
<comment type="similarity">
    <text evidence="6">Belongs to the NAGSA dehydrogenase family. Type 2 subfamily.</text>
</comment>
<keyword evidence="5 6" id="KW-0560">Oxidoreductase</keyword>
<keyword evidence="2 6" id="KW-0055">Arginine biosynthesis</keyword>
<dbReference type="Gene3D" id="3.30.360.10">
    <property type="entry name" value="Dihydrodipicolinate Reductase, domain 2"/>
    <property type="match status" value="1"/>
</dbReference>
<dbReference type="PANTHER" id="PTHR32338">
    <property type="entry name" value="N-ACETYL-GAMMA-GLUTAMYL-PHOSPHATE REDUCTASE, CHLOROPLASTIC-RELATED-RELATED"/>
    <property type="match status" value="1"/>
</dbReference>
<dbReference type="CDD" id="cd23935">
    <property type="entry name" value="AGPR_2_C"/>
    <property type="match status" value="1"/>
</dbReference>
<dbReference type="GO" id="GO:0006526">
    <property type="term" value="P:L-arginine biosynthetic process"/>
    <property type="evidence" value="ECO:0007669"/>
    <property type="project" value="UniProtKB-UniRule"/>
</dbReference>
<dbReference type="InterPro" id="IPR010136">
    <property type="entry name" value="AGPR_type-2"/>
</dbReference>
<comment type="subcellular location">
    <subcellularLocation>
        <location evidence="6">Cytoplasm</location>
    </subcellularLocation>
</comment>
<sequence length="310" mass="34089">MKKVFIDGKEGTTGLKIFERFEGRNDLEILTIAEEKRKDVSERKRLINEADVVFLCLPDEAARESVSLVENEKTIVIDASTAHRTLDNWAYGLPELSPKHREAVCTGRRISVPGCYATGFITIATPLVALGILPKDYPVTAYGISGYSGGGKKLIAEYEATNRAEKYDSPRIYALSLSHKHIPEMHKHSGLTYKPLLNPIVCDYYNGMAVSMPLCTRLLNKKLSPSELAQQYAEYYAGQQFISVLPYDEVAEGVLYTNTLAGTNRLEIIVCGNDEQLTVISRFDNLGKGASGAAVQCMNLALGVDEATGL</sequence>
<dbReference type="EC" id="1.2.1.38" evidence="6"/>
<accession>A0A1H0G115</accession>
<dbReference type="Proteomes" id="UP000199182">
    <property type="component" value="Unassembled WGS sequence"/>
</dbReference>
<dbReference type="RefSeq" id="WP_092643134.1">
    <property type="nucleotide sequence ID" value="NZ_FNID01000046.1"/>
</dbReference>
<evidence type="ECO:0000259" key="7">
    <source>
        <dbReference type="SMART" id="SM00859"/>
    </source>
</evidence>
<gene>
    <name evidence="6" type="primary">argC</name>
    <name evidence="8" type="ORF">SAMN05192585_1466</name>
</gene>
<dbReference type="SUPFAM" id="SSF51735">
    <property type="entry name" value="NAD(P)-binding Rossmann-fold domains"/>
    <property type="match status" value="1"/>
</dbReference>
<dbReference type="GO" id="GO:0005737">
    <property type="term" value="C:cytoplasm"/>
    <property type="evidence" value="ECO:0007669"/>
    <property type="project" value="UniProtKB-SubCell"/>
</dbReference>
<evidence type="ECO:0000256" key="5">
    <source>
        <dbReference type="ARBA" id="ARBA00023002"/>
    </source>
</evidence>
<dbReference type="PANTHER" id="PTHR32338:SF10">
    <property type="entry name" value="N-ACETYL-GAMMA-GLUTAMYL-PHOSPHATE REDUCTASE, CHLOROPLASTIC-RELATED"/>
    <property type="match status" value="1"/>
</dbReference>
<keyword evidence="4 6" id="KW-0521">NADP</keyword>
<organism evidence="8 9">
    <name type="scientific">Acetanaerobacterium elongatum</name>
    <dbReference type="NCBI Taxonomy" id="258515"/>
    <lineage>
        <taxon>Bacteria</taxon>
        <taxon>Bacillati</taxon>
        <taxon>Bacillota</taxon>
        <taxon>Clostridia</taxon>
        <taxon>Eubacteriales</taxon>
        <taxon>Oscillospiraceae</taxon>
        <taxon>Acetanaerobacterium</taxon>
    </lineage>
</organism>
<dbReference type="NCBIfam" id="TIGR01851">
    <property type="entry name" value="argC_other"/>
    <property type="match status" value="1"/>
</dbReference>
<feature type="active site" evidence="6">
    <location>
        <position position="115"/>
    </location>
</feature>
<dbReference type="Gene3D" id="3.40.50.720">
    <property type="entry name" value="NAD(P)-binding Rossmann-like Domain"/>
    <property type="match status" value="1"/>
</dbReference>
<name>A0A1H0G115_9FIRM</name>
<evidence type="ECO:0000256" key="2">
    <source>
        <dbReference type="ARBA" id="ARBA00022571"/>
    </source>
</evidence>
<evidence type="ECO:0000256" key="1">
    <source>
        <dbReference type="ARBA" id="ARBA00022490"/>
    </source>
</evidence>
<evidence type="ECO:0000256" key="4">
    <source>
        <dbReference type="ARBA" id="ARBA00022857"/>
    </source>
</evidence>
<evidence type="ECO:0000313" key="9">
    <source>
        <dbReference type="Proteomes" id="UP000199182"/>
    </source>
</evidence>
<dbReference type="UniPathway" id="UPA00068">
    <property type="reaction ID" value="UER00108"/>
</dbReference>
<dbReference type="InterPro" id="IPR036291">
    <property type="entry name" value="NAD(P)-bd_dom_sf"/>
</dbReference>
<comment type="pathway">
    <text evidence="6">Amino-acid biosynthesis; L-arginine biosynthesis; N(2)-acetyl-L-ornithine from L-glutamate: step 3/4.</text>
</comment>
<comment type="function">
    <text evidence="6">Catalyzes the NADPH-dependent reduction of N-acetyl-5-glutamyl phosphate to yield N-acetyl-L-glutamate 5-semialdehyde.</text>
</comment>
<dbReference type="Pfam" id="PF01118">
    <property type="entry name" value="Semialdhyde_dh"/>
    <property type="match status" value="1"/>
</dbReference>
<dbReference type="InterPro" id="IPR000534">
    <property type="entry name" value="Semialdehyde_DH_NAD-bd"/>
</dbReference>